<dbReference type="Pfam" id="PF07466">
    <property type="entry name" value="DUF1517"/>
    <property type="match status" value="1"/>
</dbReference>
<evidence type="ECO:0000313" key="2">
    <source>
        <dbReference type="Proteomes" id="UP000217507"/>
    </source>
</evidence>
<protein>
    <recommendedName>
        <fullName evidence="3">DUF1517 domain-containing protein</fullName>
    </recommendedName>
</protein>
<organism evidence="1 2">
    <name type="scientific">Trichormus variabilis NIES-23</name>
    <dbReference type="NCBI Taxonomy" id="1973479"/>
    <lineage>
        <taxon>Bacteria</taxon>
        <taxon>Bacillati</taxon>
        <taxon>Cyanobacteriota</taxon>
        <taxon>Cyanophyceae</taxon>
        <taxon>Nostocales</taxon>
        <taxon>Nostocaceae</taxon>
        <taxon>Trichormus</taxon>
    </lineage>
</organism>
<gene>
    <name evidence="1" type="ORF">NIES23_49420</name>
</gene>
<reference evidence="1 2" key="1">
    <citation type="submission" date="2017-06" db="EMBL/GenBank/DDBJ databases">
        <title>Genome sequencing of cyanobaciteial culture collection at National Institute for Environmental Studies (NIES).</title>
        <authorList>
            <person name="Hirose Y."/>
            <person name="Shimura Y."/>
            <person name="Fujisawa T."/>
            <person name="Nakamura Y."/>
            <person name="Kawachi M."/>
        </authorList>
    </citation>
    <scope>NUCLEOTIDE SEQUENCE [LARGE SCALE GENOMIC DNA]</scope>
    <source>
        <strain evidence="1 2">NIES-23</strain>
    </source>
</reference>
<name>A0A1Z4KT15_ANAVA</name>
<accession>A0A1Z4KT15</accession>
<dbReference type="AlphaFoldDB" id="A0A1Z4KT15"/>
<dbReference type="EMBL" id="AP018216">
    <property type="protein sequence ID" value="BAY72118.1"/>
    <property type="molecule type" value="Genomic_DNA"/>
</dbReference>
<dbReference type="InterPro" id="IPR010903">
    <property type="entry name" value="DUF1517"/>
</dbReference>
<sequence length="193" mass="21822">MFNKMMGRTRYVVFRLFLHLSGSDIAPILGELNRIARDAINAEGELEVLGEGLVELSETLLRYDEYWLSAANEGDVFWNEGEAGDYVNELFSDSAARYGADLELDTDDFDRPLSLPATRNIVIMTTVAYEGEVPELETDLANIQALQEALKALINLHYKHKLRAIQVHFSPARLGDELSNDQLLQYYPELIPL</sequence>
<dbReference type="Proteomes" id="UP000217507">
    <property type="component" value="Chromosome"/>
</dbReference>
<evidence type="ECO:0000313" key="1">
    <source>
        <dbReference type="EMBL" id="BAY72118.1"/>
    </source>
</evidence>
<evidence type="ECO:0008006" key="3">
    <source>
        <dbReference type="Google" id="ProtNLM"/>
    </source>
</evidence>
<proteinExistence type="predicted"/>